<feature type="compositionally biased region" description="Polar residues" evidence="1">
    <location>
        <begin position="239"/>
        <end position="253"/>
    </location>
</feature>
<evidence type="ECO:0000256" key="1">
    <source>
        <dbReference type="SAM" id="MobiDB-lite"/>
    </source>
</evidence>
<dbReference type="EMBL" id="CAADEW010000007">
    <property type="protein sequence ID" value="VFJ44559.1"/>
    <property type="molecule type" value="Genomic_DNA"/>
</dbReference>
<feature type="region of interest" description="Disordered" evidence="1">
    <location>
        <begin position="109"/>
        <end position="139"/>
    </location>
</feature>
<proteinExistence type="predicted"/>
<dbReference type="AlphaFoldDB" id="A0A450RZ71"/>
<reference evidence="2" key="1">
    <citation type="submission" date="2019-02" db="EMBL/GenBank/DDBJ databases">
        <authorList>
            <person name="Gruber-Vodicka R. H."/>
            <person name="Seah K. B. B."/>
        </authorList>
    </citation>
    <scope>NUCLEOTIDE SEQUENCE</scope>
    <source>
        <strain evidence="2">BECK_BZ15</strain>
    </source>
</reference>
<sequence>MPSNRFRIFQGAIMNKKTTVILVAILSVGISGSTMAETGKNRLSAMEIKGLRQAGQAVLVSRKKQRKELDNPVLRQRVRQYHQSLDRLKSGMLEGMTQPSALSLMDPATGKAVRVGKPPESRMRKKAKFPGRGKPKTHDQLMAAAKKARRALYEALDVPEGDLKGKHLRFANRAALRKKLGDHADQLNRLKNKKARQRLAVVSKLVERAKTRKRGRRDTRERSDSLVSGGPQTGGPQRPESTPTIMTTTRHRH</sequence>
<accession>A0A450RZ71</accession>
<organism evidence="2">
    <name type="scientific">Candidatus Kentrum sp. FW</name>
    <dbReference type="NCBI Taxonomy" id="2126338"/>
    <lineage>
        <taxon>Bacteria</taxon>
        <taxon>Pseudomonadati</taxon>
        <taxon>Pseudomonadota</taxon>
        <taxon>Gammaproteobacteria</taxon>
        <taxon>Candidatus Kentrum</taxon>
    </lineage>
</organism>
<name>A0A450RZ71_9GAMM</name>
<feature type="region of interest" description="Disordered" evidence="1">
    <location>
        <begin position="203"/>
        <end position="253"/>
    </location>
</feature>
<feature type="compositionally biased region" description="Basic residues" evidence="1">
    <location>
        <begin position="123"/>
        <end position="135"/>
    </location>
</feature>
<protein>
    <submittedName>
        <fullName evidence="2">Uncharacterized protein</fullName>
    </submittedName>
</protein>
<evidence type="ECO:0000313" key="2">
    <source>
        <dbReference type="EMBL" id="VFJ44559.1"/>
    </source>
</evidence>
<gene>
    <name evidence="2" type="ORF">BECKFW1821A_GA0114235_100715</name>
</gene>